<dbReference type="EMBL" id="JABKKE010000013">
    <property type="protein sequence ID" value="NPE14389.1"/>
    <property type="molecule type" value="Genomic_DNA"/>
</dbReference>
<keyword evidence="2" id="KW-0732">Signal</keyword>
<feature type="compositionally biased region" description="Basic and acidic residues" evidence="1">
    <location>
        <begin position="334"/>
        <end position="353"/>
    </location>
</feature>
<name>A0ABX2AVB2_9BACT</name>
<dbReference type="RefSeq" id="WP_172175074.1">
    <property type="nucleotide sequence ID" value="NZ_CASGIA010000036.1"/>
</dbReference>
<keyword evidence="4" id="KW-1185">Reference proteome</keyword>
<feature type="region of interest" description="Disordered" evidence="1">
    <location>
        <begin position="333"/>
        <end position="355"/>
    </location>
</feature>
<evidence type="ECO:0000313" key="4">
    <source>
        <dbReference type="Proteomes" id="UP001193734"/>
    </source>
</evidence>
<comment type="caution">
    <text evidence="3">The sequence shown here is derived from an EMBL/GenBank/DDBJ whole genome shotgun (WGS) entry which is preliminary data.</text>
</comment>
<feature type="signal peptide" evidence="2">
    <location>
        <begin position="1"/>
        <end position="16"/>
    </location>
</feature>
<feature type="chain" id="PRO_5045185697" evidence="2">
    <location>
        <begin position="17"/>
        <end position="1036"/>
    </location>
</feature>
<evidence type="ECO:0000256" key="2">
    <source>
        <dbReference type="SAM" id="SignalP"/>
    </source>
</evidence>
<evidence type="ECO:0000313" key="3">
    <source>
        <dbReference type="EMBL" id="NPE14389.1"/>
    </source>
</evidence>
<protein>
    <submittedName>
        <fullName evidence="3">DUF4906 domain-containing protein</fullName>
    </submittedName>
</protein>
<dbReference type="Proteomes" id="UP001193734">
    <property type="component" value="Unassembled WGS sequence"/>
</dbReference>
<reference evidence="3 4" key="1">
    <citation type="submission" date="2020-05" db="EMBL/GenBank/DDBJ databases">
        <title>Distinct polysaccharide utilization as determinants for interspecies competition between intestinal Prevotella spp.</title>
        <authorList>
            <person name="Galvez E.J.C."/>
            <person name="Iljazovic A."/>
            <person name="Strowig T."/>
        </authorList>
    </citation>
    <scope>NUCLEOTIDE SEQUENCE [LARGE SCALE GENOMIC DNA]</scope>
    <source>
        <strain evidence="3 4">PROD</strain>
    </source>
</reference>
<organism evidence="3 4">
    <name type="scientific">Xylanibacter rodentium</name>
    <dbReference type="NCBI Taxonomy" id="2736289"/>
    <lineage>
        <taxon>Bacteria</taxon>
        <taxon>Pseudomonadati</taxon>
        <taxon>Bacteroidota</taxon>
        <taxon>Bacteroidia</taxon>
        <taxon>Bacteroidales</taxon>
        <taxon>Prevotellaceae</taxon>
        <taxon>Xylanibacter</taxon>
    </lineage>
</organism>
<dbReference type="GeneID" id="82157832"/>
<proteinExistence type="predicted"/>
<gene>
    <name evidence="3" type="ORF">HPS55_08635</name>
</gene>
<dbReference type="PROSITE" id="PS51257">
    <property type="entry name" value="PROKAR_LIPOPROTEIN"/>
    <property type="match status" value="1"/>
</dbReference>
<evidence type="ECO:0000256" key="1">
    <source>
        <dbReference type="SAM" id="MobiDB-lite"/>
    </source>
</evidence>
<sequence>MKHFVRFMIVSLMALAAAGCHDDLMMGESYGDGRAMVTATVDFKPMSSALTRTRAAGNALKGIGSLYVLLYDGNTRQLKKSWKIEEYTVSDEVRKDSAPEYKRPNAETTTKRAVFKLPEDIDFGEYYMYAVANIPDLLVNAEYSGAIQTVDGLKGIVLTWDNDNVSANGQMIGYFTKKDSRQDEDQPLVVNSSTLGLHAWLRRAASKVTVAFDATGLKDGIRIYLKSVKIKHIPKTCYLGRGNTPGYTSETFKDKNGKTPAEELLENGEVYYYNGKPGDPDNQDFESWPYVSRGKSVYGLMPDGQPLPESPEIADFHTEDTPALYFYENLQGDESTKPGIKDKRQDADEDGRLDAGGLPGDTTYILKDGVEFGTYIEVEGYYDARLSDRPGEGKIIYRFMLGRDVYKDYNAERNIHYKLTLRFNGYANDVDWHIEYKEDKEIIIPNPYYISYLYNQSASLPITLRGSGYENVKMEIRIIENHWWPTLEEGDGYEFADTTKVYPVGRVREAVWNGFLSLSYDGRKIIGDDKHYLNNKDWNEEEWNRVSGNGKRTFDDLTIGSHGSYSVVAAENGTRNLKMPFYTRPKQMIPTSGYTGNNVYVAYPREAKLEVKLVDKNNGQVLLDSKGKDLIDTISIIQVRRCVNPKGVWRSWDNTKSFHVVMKILPNEGADEFETYDSKGPWRAKVEIDQDHMIRLREADNDGYVHGTIDTPMDFHIDFTGRCQDANTVRSAIVLVEYNNYTCHHRIFVRQGYAPLSLNDRKIKWHSFNLYSSTEETKSPVEEGSLFKYGNLDDAILAENNKKYGFQIPVGSEPLDLAGGGSKAWGTIKGGEGDFPDGFSKHEISVADVVNPGGSKVKVRVASQADYENLRNGENREFGYGVLYGDSATETLDKVSEVYGYYRDGDARFGMRGCFVYNKTNGKNLFFPIGASGYGRRRTDKSWYGSGVYLPGALQYAWRSKRYSDYNDGWGTLQYRPLFENVYIGPGAVYWVNKYDGSKSYLDINYFTLDFSLGANEPLNGTTSSACFIRCVEDVE</sequence>
<accession>A0ABX2AVB2</accession>